<dbReference type="AlphaFoldDB" id="A0A8C9F929"/>
<dbReference type="InterPro" id="IPR039767">
    <property type="entry name" value="RALBP1"/>
</dbReference>
<name>A0A8C9F929_PAVCR</name>
<dbReference type="PANTHER" id="PTHR12783">
    <property type="entry name" value="RALA BINDING PROTEIN 1 RALBP1"/>
    <property type="match status" value="1"/>
</dbReference>
<dbReference type="GO" id="GO:0016020">
    <property type="term" value="C:membrane"/>
    <property type="evidence" value="ECO:0007669"/>
    <property type="project" value="TreeGrafter"/>
</dbReference>
<keyword evidence="3" id="KW-1185">Reference proteome</keyword>
<evidence type="ECO:0000313" key="2">
    <source>
        <dbReference type="Ensembl" id="ENSPSTP00000012445.1"/>
    </source>
</evidence>
<dbReference type="InterPro" id="IPR008936">
    <property type="entry name" value="Rho_GTPase_activation_prot"/>
</dbReference>
<dbReference type="Pfam" id="PF00620">
    <property type="entry name" value="RhoGAP"/>
    <property type="match status" value="1"/>
</dbReference>
<dbReference type="GO" id="GO:0005096">
    <property type="term" value="F:GTPase activator activity"/>
    <property type="evidence" value="ECO:0007669"/>
    <property type="project" value="InterPro"/>
</dbReference>
<dbReference type="Ensembl" id="ENSPSTT00000013052.1">
    <property type="protein sequence ID" value="ENSPSTP00000012445.1"/>
    <property type="gene ID" value="ENSPSTG00000008791.1"/>
</dbReference>
<dbReference type="Gene3D" id="1.10.555.10">
    <property type="entry name" value="Rho GTPase activation protein"/>
    <property type="match status" value="1"/>
</dbReference>
<dbReference type="GO" id="GO:0031267">
    <property type="term" value="F:small GTPase binding"/>
    <property type="evidence" value="ECO:0007669"/>
    <property type="project" value="InterPro"/>
</dbReference>
<dbReference type="PANTHER" id="PTHR12783:SF5">
    <property type="entry name" value="RALA-BINDING PROTEIN 1"/>
    <property type="match status" value="1"/>
</dbReference>
<reference evidence="2" key="2">
    <citation type="submission" date="2025-09" db="UniProtKB">
        <authorList>
            <consortium name="Ensembl"/>
        </authorList>
    </citation>
    <scope>IDENTIFICATION</scope>
</reference>
<feature type="domain" description="Rho-GAP" evidence="1">
    <location>
        <begin position="16"/>
        <end position="72"/>
    </location>
</feature>
<dbReference type="PROSITE" id="PS50238">
    <property type="entry name" value="RHOGAP"/>
    <property type="match status" value="1"/>
</dbReference>
<evidence type="ECO:0000259" key="1">
    <source>
        <dbReference type="PROSITE" id="PS50238"/>
    </source>
</evidence>
<dbReference type="Proteomes" id="UP000694428">
    <property type="component" value="Unplaced"/>
</dbReference>
<dbReference type="InterPro" id="IPR000198">
    <property type="entry name" value="RhoGAP_dom"/>
</dbReference>
<accession>A0A8C9F929</accession>
<evidence type="ECO:0000313" key="3">
    <source>
        <dbReference type="Proteomes" id="UP000694428"/>
    </source>
</evidence>
<dbReference type="GO" id="GO:0006897">
    <property type="term" value="P:endocytosis"/>
    <property type="evidence" value="ECO:0007669"/>
    <property type="project" value="TreeGrafter"/>
</dbReference>
<organism evidence="2 3">
    <name type="scientific">Pavo cristatus</name>
    <name type="common">Indian peafowl</name>
    <name type="synonym">Blue peafowl</name>
    <dbReference type="NCBI Taxonomy" id="9049"/>
    <lineage>
        <taxon>Eukaryota</taxon>
        <taxon>Metazoa</taxon>
        <taxon>Chordata</taxon>
        <taxon>Craniata</taxon>
        <taxon>Vertebrata</taxon>
        <taxon>Euteleostomi</taxon>
        <taxon>Archelosauria</taxon>
        <taxon>Archosauria</taxon>
        <taxon>Dinosauria</taxon>
        <taxon>Saurischia</taxon>
        <taxon>Theropoda</taxon>
        <taxon>Coelurosauria</taxon>
        <taxon>Aves</taxon>
        <taxon>Neognathae</taxon>
        <taxon>Galloanserae</taxon>
        <taxon>Galliformes</taxon>
        <taxon>Phasianidae</taxon>
        <taxon>Phasianinae</taxon>
        <taxon>Pavo</taxon>
    </lineage>
</organism>
<dbReference type="GO" id="GO:0007264">
    <property type="term" value="P:small GTPase-mediated signal transduction"/>
    <property type="evidence" value="ECO:0007669"/>
    <property type="project" value="InterPro"/>
</dbReference>
<protein>
    <recommendedName>
        <fullName evidence="1">Rho-GAP domain-containing protein</fullName>
    </recommendedName>
</protein>
<dbReference type="SUPFAM" id="SSF48350">
    <property type="entry name" value="GTPase activation domain, GAP"/>
    <property type="match status" value="1"/>
</dbReference>
<proteinExistence type="predicted"/>
<reference evidence="2" key="1">
    <citation type="submission" date="2025-08" db="UniProtKB">
        <authorList>
            <consortium name="Ensembl"/>
        </authorList>
    </citation>
    <scope>IDENTIFICATION</scope>
</reference>
<sequence>KQWKEKKKKKKPVFGIPLSDAVDRTMMYDGIRLPAVFRECIDYVEKYGMKCEGIYRVSGIRSITRWLKLSKP</sequence>